<proteinExistence type="predicted"/>
<dbReference type="InterPro" id="IPR008309">
    <property type="entry name" value="YdbL"/>
</dbReference>
<evidence type="ECO:0000313" key="2">
    <source>
        <dbReference type="EMBL" id="MDC8012143.1"/>
    </source>
</evidence>
<keyword evidence="3" id="KW-1185">Reference proteome</keyword>
<dbReference type="EMBL" id="JAOVZO020000003">
    <property type="protein sequence ID" value="MDC8012143.1"/>
    <property type="molecule type" value="Genomic_DNA"/>
</dbReference>
<evidence type="ECO:0000313" key="3">
    <source>
        <dbReference type="Proteomes" id="UP001139971"/>
    </source>
</evidence>
<name>A0A9X3YJW5_9GAMM</name>
<dbReference type="Proteomes" id="UP001139971">
    <property type="component" value="Unassembled WGS sequence"/>
</dbReference>
<dbReference type="Pfam" id="PF07027">
    <property type="entry name" value="DUF1318"/>
    <property type="match status" value="1"/>
</dbReference>
<sequence length="197" mass="21381">MRKFAWFLAALSLSLMSACVTINVYFPAAAAEKAAEQFIGKVIGDEAAKSGDVKPEPPAPPQRPQASVLDFFIGAAHAAEPDLNIQTPAVREIQARMKQRFDATLVRAFGAGTIGLTRDGLVAVRDASAVPLAERAGLNQAVADENRDRKAVYREIAVGNGHPEWEGQIQGTFAKQWIEQARAGWYHQDPSGAWKQK</sequence>
<feature type="chain" id="PRO_5040998076" evidence="1">
    <location>
        <begin position="31"/>
        <end position="197"/>
    </location>
</feature>
<protein>
    <submittedName>
        <fullName evidence="2">YdbL family protein</fullName>
    </submittedName>
</protein>
<comment type="caution">
    <text evidence="2">The sequence shown here is derived from an EMBL/GenBank/DDBJ whole genome shotgun (WGS) entry which is preliminary data.</text>
</comment>
<evidence type="ECO:0000256" key="1">
    <source>
        <dbReference type="SAM" id="SignalP"/>
    </source>
</evidence>
<dbReference type="AlphaFoldDB" id="A0A9X3YJW5"/>
<dbReference type="PROSITE" id="PS51257">
    <property type="entry name" value="PROKAR_LIPOPROTEIN"/>
    <property type="match status" value="1"/>
</dbReference>
<dbReference type="RefSeq" id="WP_263543395.1">
    <property type="nucleotide sequence ID" value="NZ_JAOVZO020000003.1"/>
</dbReference>
<reference evidence="2" key="1">
    <citation type="submission" date="2023-02" db="EMBL/GenBank/DDBJ databases">
        <title>Tahibacter soli sp. nov. isolated from soil.</title>
        <authorList>
            <person name="Baek J.H."/>
            <person name="Lee J.K."/>
            <person name="Choi D.G."/>
            <person name="Jeon C.O."/>
        </authorList>
    </citation>
    <scope>NUCLEOTIDE SEQUENCE</scope>
    <source>
        <strain evidence="2">BL</strain>
    </source>
</reference>
<keyword evidence="1" id="KW-0732">Signal</keyword>
<feature type="signal peptide" evidence="1">
    <location>
        <begin position="1"/>
        <end position="30"/>
    </location>
</feature>
<accession>A0A9X3YJW5</accession>
<organism evidence="2 3">
    <name type="scientific">Tahibacter soli</name>
    <dbReference type="NCBI Taxonomy" id="2983605"/>
    <lineage>
        <taxon>Bacteria</taxon>
        <taxon>Pseudomonadati</taxon>
        <taxon>Pseudomonadota</taxon>
        <taxon>Gammaproteobacteria</taxon>
        <taxon>Lysobacterales</taxon>
        <taxon>Rhodanobacteraceae</taxon>
        <taxon>Tahibacter</taxon>
    </lineage>
</organism>
<gene>
    <name evidence="2" type="ORF">OD750_006240</name>
</gene>